<evidence type="ECO:0000313" key="2">
    <source>
        <dbReference type="Proteomes" id="UP001056120"/>
    </source>
</evidence>
<sequence>MLDGMIFPIGFGKDTLDLAHHNPRVFGNKKKKKHSRNQFSSNSIQLFDNMLGFTDGETSSDSSVESDSDTGEDGNNGDGGDTENIAKEDLANPIFEQKI</sequence>
<proteinExistence type="predicted"/>
<organism evidence="1 2">
    <name type="scientific">Smallanthus sonchifolius</name>
    <dbReference type="NCBI Taxonomy" id="185202"/>
    <lineage>
        <taxon>Eukaryota</taxon>
        <taxon>Viridiplantae</taxon>
        <taxon>Streptophyta</taxon>
        <taxon>Embryophyta</taxon>
        <taxon>Tracheophyta</taxon>
        <taxon>Spermatophyta</taxon>
        <taxon>Magnoliopsida</taxon>
        <taxon>eudicotyledons</taxon>
        <taxon>Gunneridae</taxon>
        <taxon>Pentapetalae</taxon>
        <taxon>asterids</taxon>
        <taxon>campanulids</taxon>
        <taxon>Asterales</taxon>
        <taxon>Asteraceae</taxon>
        <taxon>Asteroideae</taxon>
        <taxon>Heliantheae alliance</taxon>
        <taxon>Millerieae</taxon>
        <taxon>Smallanthus</taxon>
    </lineage>
</organism>
<accession>A0ACB9IRY1</accession>
<dbReference type="EMBL" id="CM042024">
    <property type="protein sequence ID" value="KAI3810779.1"/>
    <property type="molecule type" value="Genomic_DNA"/>
</dbReference>
<gene>
    <name evidence="1" type="ORF">L1987_20401</name>
</gene>
<protein>
    <submittedName>
        <fullName evidence="1">Uncharacterized protein</fullName>
    </submittedName>
</protein>
<dbReference type="Proteomes" id="UP001056120">
    <property type="component" value="Linkage Group LG07"/>
</dbReference>
<reference evidence="2" key="1">
    <citation type="journal article" date="2022" name="Mol. Ecol. Resour.">
        <title>The genomes of chicory, endive, great burdock and yacon provide insights into Asteraceae palaeo-polyploidization history and plant inulin production.</title>
        <authorList>
            <person name="Fan W."/>
            <person name="Wang S."/>
            <person name="Wang H."/>
            <person name="Wang A."/>
            <person name="Jiang F."/>
            <person name="Liu H."/>
            <person name="Zhao H."/>
            <person name="Xu D."/>
            <person name="Zhang Y."/>
        </authorList>
    </citation>
    <scope>NUCLEOTIDE SEQUENCE [LARGE SCALE GENOMIC DNA]</scope>
    <source>
        <strain evidence="2">cv. Yunnan</strain>
    </source>
</reference>
<name>A0ACB9IRY1_9ASTR</name>
<reference evidence="1 2" key="2">
    <citation type="journal article" date="2022" name="Mol. Ecol. Resour.">
        <title>The genomes of chicory, endive, great burdock and yacon provide insights into Asteraceae paleo-polyploidization history and plant inulin production.</title>
        <authorList>
            <person name="Fan W."/>
            <person name="Wang S."/>
            <person name="Wang H."/>
            <person name="Wang A."/>
            <person name="Jiang F."/>
            <person name="Liu H."/>
            <person name="Zhao H."/>
            <person name="Xu D."/>
            <person name="Zhang Y."/>
        </authorList>
    </citation>
    <scope>NUCLEOTIDE SEQUENCE [LARGE SCALE GENOMIC DNA]</scope>
    <source>
        <strain evidence="2">cv. Yunnan</strain>
        <tissue evidence="1">Leaves</tissue>
    </source>
</reference>
<keyword evidence="2" id="KW-1185">Reference proteome</keyword>
<evidence type="ECO:0000313" key="1">
    <source>
        <dbReference type="EMBL" id="KAI3810779.1"/>
    </source>
</evidence>
<comment type="caution">
    <text evidence="1">The sequence shown here is derived from an EMBL/GenBank/DDBJ whole genome shotgun (WGS) entry which is preliminary data.</text>
</comment>